<dbReference type="GO" id="GO:0000976">
    <property type="term" value="F:transcription cis-regulatory region binding"/>
    <property type="evidence" value="ECO:0007669"/>
    <property type="project" value="UniProtKB-ARBA"/>
</dbReference>
<dbReference type="AlphaFoldDB" id="A0A5B6WK06"/>
<dbReference type="Proteomes" id="UP000325315">
    <property type="component" value="Unassembled WGS sequence"/>
</dbReference>
<dbReference type="InterPro" id="IPR046347">
    <property type="entry name" value="bZIP_sf"/>
</dbReference>
<evidence type="ECO:0000256" key="1">
    <source>
        <dbReference type="ARBA" id="ARBA00004123"/>
    </source>
</evidence>
<dbReference type="Pfam" id="PF14144">
    <property type="entry name" value="DOG1"/>
    <property type="match status" value="1"/>
</dbReference>
<keyword evidence="6" id="KW-0804">Transcription</keyword>
<comment type="subcellular location">
    <subcellularLocation>
        <location evidence="1">Nucleus</location>
    </subcellularLocation>
</comment>
<evidence type="ECO:0000256" key="5">
    <source>
        <dbReference type="ARBA" id="ARBA00023159"/>
    </source>
</evidence>
<dbReference type="FunFam" id="1.20.5.170:FF:000019">
    <property type="entry name" value="BZIP family transcription factor"/>
    <property type="match status" value="1"/>
</dbReference>
<dbReference type="OrthoDB" id="2015618at2759"/>
<dbReference type="PROSITE" id="PS50217">
    <property type="entry name" value="BZIP"/>
    <property type="match status" value="1"/>
</dbReference>
<keyword evidence="4" id="KW-0238">DNA-binding</keyword>
<dbReference type="InterPro" id="IPR004827">
    <property type="entry name" value="bZIP"/>
</dbReference>
<evidence type="ECO:0000256" key="6">
    <source>
        <dbReference type="ARBA" id="ARBA00023163"/>
    </source>
</evidence>
<dbReference type="GO" id="GO:0005634">
    <property type="term" value="C:nucleus"/>
    <property type="evidence" value="ECO:0007669"/>
    <property type="project" value="UniProtKB-SubCell"/>
</dbReference>
<dbReference type="PANTHER" id="PTHR45693">
    <property type="entry name" value="TRANSCRIPTION FACTOR TGA9"/>
    <property type="match status" value="1"/>
</dbReference>
<feature type="region of interest" description="Disordered" evidence="9">
    <location>
        <begin position="1"/>
        <end position="22"/>
    </location>
</feature>
<accession>A0A5B6WK06</accession>
<feature type="region of interest" description="Disordered" evidence="9">
    <location>
        <begin position="94"/>
        <end position="120"/>
    </location>
</feature>
<sequence>MDGRTVRSGAKDEKKAAKGMPGFDSQLPVTNILCSEGSTIHPFPVSNFGTFDQSVGFRLEDAVNLSGKFDMTCGNADGAVFVSAKDSRQEVPSDCDLIGTSDKTPTSFTNYPSTNQVESPRLQLEKGHETNLVSIPSGNTENWGESNMADGSPKTDISTDADTDEKSQRIVVLIERVCLIWQAQVVGRNFVIFIVVNGLVASLTFYGLQFDRGKSSIVAVSDSSDRSKSNLDQKTLRRLAQNREAARKSRLRKKAYVQQLESSRLKLTQLEQELQRARQQVRLDPSLELCMLLYMKLSFIQGIFISSSGDQSHSMGGNGAMAFDVEYARWLEEQNRQINELRTAVNSHASDAELRIIVDGVMAHYDEIFRLKSNAAKADVFHLLSGMWKTPAERCFLWLGGFRSSELLKLLVNQLEPLTEQQLVGIGNLQQSSQQAEDALSQGMEALQQSLAETLSTGSLGSSGSSGNVANYMGQMAMAMGKLGTLEGFIRQADNLRQQTLQQMHRILTTRQSARALLAIHDYFSRLRALSSLWLARPRE</sequence>
<evidence type="ECO:0000313" key="13">
    <source>
        <dbReference type="EMBL" id="KAA3481397.1"/>
    </source>
</evidence>
<keyword evidence="10" id="KW-1133">Transmembrane helix</keyword>
<dbReference type="InterPro" id="IPR025422">
    <property type="entry name" value="TGA_domain"/>
</dbReference>
<keyword evidence="10" id="KW-0812">Transmembrane</keyword>
<dbReference type="PANTHER" id="PTHR45693:SF46">
    <property type="entry name" value="TRANSCRIPTION FACTOR TGA2-RELATED"/>
    <property type="match status" value="1"/>
</dbReference>
<name>A0A5B6WK06_9ROSI</name>
<keyword evidence="7" id="KW-0539">Nucleus</keyword>
<feature type="compositionally biased region" description="Basic and acidic residues" evidence="9">
    <location>
        <begin position="1"/>
        <end position="16"/>
    </location>
</feature>
<keyword evidence="10" id="KW-0472">Membrane</keyword>
<evidence type="ECO:0000256" key="2">
    <source>
        <dbReference type="ARBA" id="ARBA00007163"/>
    </source>
</evidence>
<feature type="domain" description="DOG1" evidence="12">
    <location>
        <begin position="320"/>
        <end position="537"/>
    </location>
</feature>
<organism evidence="13 14">
    <name type="scientific">Gossypium australe</name>
    <dbReference type="NCBI Taxonomy" id="47621"/>
    <lineage>
        <taxon>Eukaryota</taxon>
        <taxon>Viridiplantae</taxon>
        <taxon>Streptophyta</taxon>
        <taxon>Embryophyta</taxon>
        <taxon>Tracheophyta</taxon>
        <taxon>Spermatophyta</taxon>
        <taxon>Magnoliopsida</taxon>
        <taxon>eudicotyledons</taxon>
        <taxon>Gunneridae</taxon>
        <taxon>Pentapetalae</taxon>
        <taxon>rosids</taxon>
        <taxon>malvids</taxon>
        <taxon>Malvales</taxon>
        <taxon>Malvaceae</taxon>
        <taxon>Malvoideae</taxon>
        <taxon>Gossypium</taxon>
    </lineage>
</organism>
<evidence type="ECO:0000256" key="10">
    <source>
        <dbReference type="SAM" id="Phobius"/>
    </source>
</evidence>
<feature type="domain" description="BZIP" evidence="11">
    <location>
        <begin position="232"/>
        <end position="282"/>
    </location>
</feature>
<gene>
    <name evidence="13" type="ORF">EPI10_021765</name>
</gene>
<keyword evidence="8" id="KW-0175">Coiled coil</keyword>
<dbReference type="SUPFAM" id="SSF57959">
    <property type="entry name" value="Leucine zipper domain"/>
    <property type="match status" value="1"/>
</dbReference>
<feature type="compositionally biased region" description="Polar residues" evidence="9">
    <location>
        <begin position="135"/>
        <end position="145"/>
    </location>
</feature>
<dbReference type="SMART" id="SM00338">
    <property type="entry name" value="BRLZ"/>
    <property type="match status" value="1"/>
</dbReference>
<comment type="similarity">
    <text evidence="2">Belongs to the bZIP family.</text>
</comment>
<dbReference type="PROSITE" id="PS00036">
    <property type="entry name" value="BZIP_BASIC"/>
    <property type="match status" value="1"/>
</dbReference>
<evidence type="ECO:0000259" key="11">
    <source>
        <dbReference type="PROSITE" id="PS50217"/>
    </source>
</evidence>
<reference evidence="14" key="1">
    <citation type="journal article" date="2019" name="Plant Biotechnol. J.">
        <title>Genome sequencing of the Australian wild diploid species Gossypium australe highlights disease resistance and delayed gland morphogenesis.</title>
        <authorList>
            <person name="Cai Y."/>
            <person name="Cai X."/>
            <person name="Wang Q."/>
            <person name="Wang P."/>
            <person name="Zhang Y."/>
            <person name="Cai C."/>
            <person name="Xu Y."/>
            <person name="Wang K."/>
            <person name="Zhou Z."/>
            <person name="Wang C."/>
            <person name="Geng S."/>
            <person name="Li B."/>
            <person name="Dong Q."/>
            <person name="Hou Y."/>
            <person name="Wang H."/>
            <person name="Ai P."/>
            <person name="Liu Z."/>
            <person name="Yi F."/>
            <person name="Sun M."/>
            <person name="An G."/>
            <person name="Cheng J."/>
            <person name="Zhang Y."/>
            <person name="Shi Q."/>
            <person name="Xie Y."/>
            <person name="Shi X."/>
            <person name="Chang Y."/>
            <person name="Huang F."/>
            <person name="Chen Y."/>
            <person name="Hong S."/>
            <person name="Mi L."/>
            <person name="Sun Q."/>
            <person name="Zhang L."/>
            <person name="Zhou B."/>
            <person name="Peng R."/>
            <person name="Zhang X."/>
            <person name="Liu F."/>
        </authorList>
    </citation>
    <scope>NUCLEOTIDE SEQUENCE [LARGE SCALE GENOMIC DNA]</scope>
    <source>
        <strain evidence="14">cv. PA1801</strain>
    </source>
</reference>
<keyword evidence="14" id="KW-1185">Reference proteome</keyword>
<keyword evidence="5" id="KW-0010">Activator</keyword>
<evidence type="ECO:0000259" key="12">
    <source>
        <dbReference type="PROSITE" id="PS51806"/>
    </source>
</evidence>
<dbReference type="PROSITE" id="PS51806">
    <property type="entry name" value="DOG1"/>
    <property type="match status" value="1"/>
</dbReference>
<evidence type="ECO:0000256" key="9">
    <source>
        <dbReference type="SAM" id="MobiDB-lite"/>
    </source>
</evidence>
<evidence type="ECO:0000256" key="8">
    <source>
        <dbReference type="SAM" id="Coils"/>
    </source>
</evidence>
<dbReference type="Pfam" id="PF00170">
    <property type="entry name" value="bZIP_1"/>
    <property type="match status" value="1"/>
</dbReference>
<keyword evidence="3" id="KW-0805">Transcription regulation</keyword>
<feature type="region of interest" description="Disordered" evidence="9">
    <location>
        <begin position="135"/>
        <end position="162"/>
    </location>
</feature>
<dbReference type="GO" id="GO:0006351">
    <property type="term" value="P:DNA-templated transcription"/>
    <property type="evidence" value="ECO:0007669"/>
    <property type="project" value="InterPro"/>
</dbReference>
<dbReference type="EMBL" id="SMMG02000003">
    <property type="protein sequence ID" value="KAA3481397.1"/>
    <property type="molecule type" value="Genomic_DNA"/>
</dbReference>
<feature type="transmembrane region" description="Helical" evidence="10">
    <location>
        <begin position="190"/>
        <end position="208"/>
    </location>
</feature>
<evidence type="ECO:0000313" key="14">
    <source>
        <dbReference type="Proteomes" id="UP000325315"/>
    </source>
</evidence>
<protein>
    <submittedName>
        <fullName evidence="13">Transcription factor TGA2-like isoform X1</fullName>
    </submittedName>
</protein>
<feature type="compositionally biased region" description="Polar residues" evidence="9">
    <location>
        <begin position="101"/>
        <end position="118"/>
    </location>
</feature>
<evidence type="ECO:0000256" key="4">
    <source>
        <dbReference type="ARBA" id="ARBA00023125"/>
    </source>
</evidence>
<dbReference type="CDD" id="cd14708">
    <property type="entry name" value="bZIP_HBP1b-like"/>
    <property type="match status" value="1"/>
</dbReference>
<evidence type="ECO:0000256" key="7">
    <source>
        <dbReference type="ARBA" id="ARBA00023242"/>
    </source>
</evidence>
<comment type="caution">
    <text evidence="13">The sequence shown here is derived from an EMBL/GenBank/DDBJ whole genome shotgun (WGS) entry which is preliminary data.</text>
</comment>
<dbReference type="GO" id="GO:0003700">
    <property type="term" value="F:DNA-binding transcription factor activity"/>
    <property type="evidence" value="ECO:0007669"/>
    <property type="project" value="InterPro"/>
</dbReference>
<evidence type="ECO:0000256" key="3">
    <source>
        <dbReference type="ARBA" id="ARBA00023015"/>
    </source>
</evidence>
<proteinExistence type="inferred from homology"/>
<feature type="coiled-coil region" evidence="8">
    <location>
        <begin position="253"/>
        <end position="280"/>
    </location>
</feature>
<dbReference type="Gene3D" id="1.20.5.170">
    <property type="match status" value="1"/>
</dbReference>